<protein>
    <submittedName>
        <fullName evidence="1">22164_t:CDS:1</fullName>
    </submittedName>
</protein>
<reference evidence="1" key="1">
    <citation type="submission" date="2021-06" db="EMBL/GenBank/DDBJ databases">
        <authorList>
            <person name="Kallberg Y."/>
            <person name="Tangrot J."/>
            <person name="Rosling A."/>
        </authorList>
    </citation>
    <scope>NUCLEOTIDE SEQUENCE</scope>
    <source>
        <strain evidence="1">MA461A</strain>
    </source>
</reference>
<sequence>LNEPSEVPDDDQFVDDLGSIEPSILEELVNNAKQPGVWKMKGQKQIYMGFAQSTLRNKRAALRKLHRALTRLQIGFFMTSQIA</sequence>
<organism evidence="1 2">
    <name type="scientific">Racocetra persica</name>
    <dbReference type="NCBI Taxonomy" id="160502"/>
    <lineage>
        <taxon>Eukaryota</taxon>
        <taxon>Fungi</taxon>
        <taxon>Fungi incertae sedis</taxon>
        <taxon>Mucoromycota</taxon>
        <taxon>Glomeromycotina</taxon>
        <taxon>Glomeromycetes</taxon>
        <taxon>Diversisporales</taxon>
        <taxon>Gigasporaceae</taxon>
        <taxon>Racocetra</taxon>
    </lineage>
</organism>
<keyword evidence="2" id="KW-1185">Reference proteome</keyword>
<feature type="non-terminal residue" evidence="1">
    <location>
        <position position="83"/>
    </location>
</feature>
<feature type="non-terminal residue" evidence="1">
    <location>
        <position position="1"/>
    </location>
</feature>
<accession>A0ACA9S9N7</accession>
<gene>
    <name evidence="1" type="ORF">RPERSI_LOCUS28018</name>
</gene>
<comment type="caution">
    <text evidence="1">The sequence shown here is derived from an EMBL/GenBank/DDBJ whole genome shotgun (WGS) entry which is preliminary data.</text>
</comment>
<evidence type="ECO:0000313" key="1">
    <source>
        <dbReference type="EMBL" id="CAG8831090.1"/>
    </source>
</evidence>
<dbReference type="EMBL" id="CAJVQC010100581">
    <property type="protein sequence ID" value="CAG8831090.1"/>
    <property type="molecule type" value="Genomic_DNA"/>
</dbReference>
<name>A0ACA9S9N7_9GLOM</name>
<evidence type="ECO:0000313" key="2">
    <source>
        <dbReference type="Proteomes" id="UP000789920"/>
    </source>
</evidence>
<proteinExistence type="predicted"/>
<dbReference type="Proteomes" id="UP000789920">
    <property type="component" value="Unassembled WGS sequence"/>
</dbReference>